<keyword evidence="2" id="KW-1185">Reference proteome</keyword>
<accession>A0ACD3AI89</accession>
<protein>
    <submittedName>
        <fullName evidence="1">Uncharacterized protein</fullName>
    </submittedName>
</protein>
<reference evidence="1 2" key="1">
    <citation type="journal article" date="2019" name="Nat. Ecol. Evol.">
        <title>Megaphylogeny resolves global patterns of mushroom evolution.</title>
        <authorList>
            <person name="Varga T."/>
            <person name="Krizsan K."/>
            <person name="Foldi C."/>
            <person name="Dima B."/>
            <person name="Sanchez-Garcia M."/>
            <person name="Sanchez-Ramirez S."/>
            <person name="Szollosi G.J."/>
            <person name="Szarkandi J.G."/>
            <person name="Papp V."/>
            <person name="Albert L."/>
            <person name="Andreopoulos W."/>
            <person name="Angelini C."/>
            <person name="Antonin V."/>
            <person name="Barry K.W."/>
            <person name="Bougher N.L."/>
            <person name="Buchanan P."/>
            <person name="Buyck B."/>
            <person name="Bense V."/>
            <person name="Catcheside P."/>
            <person name="Chovatia M."/>
            <person name="Cooper J."/>
            <person name="Damon W."/>
            <person name="Desjardin D."/>
            <person name="Finy P."/>
            <person name="Geml J."/>
            <person name="Haridas S."/>
            <person name="Hughes K."/>
            <person name="Justo A."/>
            <person name="Karasinski D."/>
            <person name="Kautmanova I."/>
            <person name="Kiss B."/>
            <person name="Kocsube S."/>
            <person name="Kotiranta H."/>
            <person name="LaButti K.M."/>
            <person name="Lechner B.E."/>
            <person name="Liimatainen K."/>
            <person name="Lipzen A."/>
            <person name="Lukacs Z."/>
            <person name="Mihaltcheva S."/>
            <person name="Morgado L.N."/>
            <person name="Niskanen T."/>
            <person name="Noordeloos M.E."/>
            <person name="Ohm R.A."/>
            <person name="Ortiz-Santana B."/>
            <person name="Ovrebo C."/>
            <person name="Racz N."/>
            <person name="Riley R."/>
            <person name="Savchenko A."/>
            <person name="Shiryaev A."/>
            <person name="Soop K."/>
            <person name="Spirin V."/>
            <person name="Szebenyi C."/>
            <person name="Tomsovsky M."/>
            <person name="Tulloss R.E."/>
            <person name="Uehling J."/>
            <person name="Grigoriev I.V."/>
            <person name="Vagvolgyi C."/>
            <person name="Papp T."/>
            <person name="Martin F.M."/>
            <person name="Miettinen O."/>
            <person name="Hibbett D.S."/>
            <person name="Nagy L.G."/>
        </authorList>
    </citation>
    <scope>NUCLEOTIDE SEQUENCE [LARGE SCALE GENOMIC DNA]</scope>
    <source>
        <strain evidence="1 2">NL-1719</strain>
    </source>
</reference>
<gene>
    <name evidence="1" type="ORF">BDN72DRAFT_860636</name>
</gene>
<sequence length="389" mass="43396">MEYARLASSLILGHSTQAPVSPNSTSYASIVTRRANSDYAATPPSPPPSIHDSSNDLATLVLRGQRLTFSYDGTSVSAQDGRVSACGLAALNCARIVFKKFKKGLTEAQLLEDIISEQTVQEIVSICPMWAGTAYPEIEEIAELPIFRYFLKRQGTNWGNATRSGFDKMLERLQGAGTQELECPPQVQAVVITKEPDVVACLRLTIQEKNVFVIFDPHPRPSHPNGSGLVIDANRERILGHLTELMGVDEDLLNDPEVAWQMELFSSEHTFVPNLKPDDPDLESLVLQLSIQSYAQKHNAEKQLRPVREERDKLTAQLEQLRTVAKAQLAEARAYRQGVENNRGQEDIQRSVLVQEIQRLRGEVQEAKNTNDKLSKEMQALKRADIRAE</sequence>
<name>A0ACD3AI89_9AGAR</name>
<organism evidence="1 2">
    <name type="scientific">Pluteus cervinus</name>
    <dbReference type="NCBI Taxonomy" id="181527"/>
    <lineage>
        <taxon>Eukaryota</taxon>
        <taxon>Fungi</taxon>
        <taxon>Dikarya</taxon>
        <taxon>Basidiomycota</taxon>
        <taxon>Agaricomycotina</taxon>
        <taxon>Agaricomycetes</taxon>
        <taxon>Agaricomycetidae</taxon>
        <taxon>Agaricales</taxon>
        <taxon>Pluteineae</taxon>
        <taxon>Pluteaceae</taxon>
        <taxon>Pluteus</taxon>
    </lineage>
</organism>
<proteinExistence type="predicted"/>
<evidence type="ECO:0000313" key="1">
    <source>
        <dbReference type="EMBL" id="TFK65421.1"/>
    </source>
</evidence>
<evidence type="ECO:0000313" key="2">
    <source>
        <dbReference type="Proteomes" id="UP000308600"/>
    </source>
</evidence>
<dbReference type="EMBL" id="ML208437">
    <property type="protein sequence ID" value="TFK65421.1"/>
    <property type="molecule type" value="Genomic_DNA"/>
</dbReference>
<dbReference type="Proteomes" id="UP000308600">
    <property type="component" value="Unassembled WGS sequence"/>
</dbReference>